<dbReference type="Proteomes" id="UP000295680">
    <property type="component" value="Unassembled WGS sequence"/>
</dbReference>
<comment type="caution">
    <text evidence="3">The sequence shown here is derived from an EMBL/GenBank/DDBJ whole genome shotgun (WGS) entry which is preliminary data.</text>
</comment>
<evidence type="ECO:0000313" key="4">
    <source>
        <dbReference type="Proteomes" id="UP000295680"/>
    </source>
</evidence>
<dbReference type="InterPro" id="IPR006680">
    <property type="entry name" value="Amidohydro-rel"/>
</dbReference>
<accession>A0A4R2JTV5</accession>
<evidence type="ECO:0000256" key="1">
    <source>
        <dbReference type="ARBA" id="ARBA00022801"/>
    </source>
</evidence>
<reference evidence="3 4" key="1">
    <citation type="submission" date="2019-03" db="EMBL/GenBank/DDBJ databases">
        <title>Genomic Encyclopedia of Type Strains, Phase IV (KMG-IV): sequencing the most valuable type-strain genomes for metagenomic binning, comparative biology and taxonomic classification.</title>
        <authorList>
            <person name="Goeker M."/>
        </authorList>
    </citation>
    <scope>NUCLEOTIDE SEQUENCE [LARGE SCALE GENOMIC DNA]</scope>
    <source>
        <strain evidence="3 4">DSM 45934</strain>
    </source>
</reference>
<dbReference type="Gene3D" id="2.30.40.10">
    <property type="entry name" value="Urease, subunit C, domain 1"/>
    <property type="match status" value="2"/>
</dbReference>
<dbReference type="AlphaFoldDB" id="A0A4R2JTV5"/>
<protein>
    <submittedName>
        <fullName evidence="3">Amidohydrolase family protein</fullName>
    </submittedName>
</protein>
<gene>
    <name evidence="3" type="ORF">EV192_103303</name>
</gene>
<proteinExistence type="predicted"/>
<dbReference type="SUPFAM" id="SSF51338">
    <property type="entry name" value="Composite domain of metallo-dependent hydrolases"/>
    <property type="match status" value="1"/>
</dbReference>
<dbReference type="PANTHER" id="PTHR11113:SF2">
    <property type="entry name" value="ADENINE DEAMINASE"/>
    <property type="match status" value="1"/>
</dbReference>
<keyword evidence="1 3" id="KW-0378">Hydrolase</keyword>
<dbReference type="GO" id="GO:0000034">
    <property type="term" value="F:adenine deaminase activity"/>
    <property type="evidence" value="ECO:0007669"/>
    <property type="project" value="TreeGrafter"/>
</dbReference>
<dbReference type="Pfam" id="PF01979">
    <property type="entry name" value="Amidohydro_1"/>
    <property type="match status" value="1"/>
</dbReference>
<dbReference type="InterPro" id="IPR011059">
    <property type="entry name" value="Metal-dep_hydrolase_composite"/>
</dbReference>
<dbReference type="EMBL" id="SLWS01000003">
    <property type="protein sequence ID" value="TCO60728.1"/>
    <property type="molecule type" value="Genomic_DNA"/>
</dbReference>
<name>A0A4R2JTV5_9PSEU</name>
<dbReference type="PANTHER" id="PTHR11113">
    <property type="entry name" value="N-ACETYLGLUCOSAMINE-6-PHOSPHATE DEACETYLASE"/>
    <property type="match status" value="1"/>
</dbReference>
<organism evidence="3 4">
    <name type="scientific">Actinocrispum wychmicini</name>
    <dbReference type="NCBI Taxonomy" id="1213861"/>
    <lineage>
        <taxon>Bacteria</taxon>
        <taxon>Bacillati</taxon>
        <taxon>Actinomycetota</taxon>
        <taxon>Actinomycetes</taxon>
        <taxon>Pseudonocardiales</taxon>
        <taxon>Pseudonocardiaceae</taxon>
        <taxon>Actinocrispum</taxon>
    </lineage>
</organism>
<sequence length="283" mass="30442">MSHLVGLSEEVARLRRRVRAALGEEPADLVLRDCRVVNTYSEEIHAADIAVLDGRIVAVRDRFDGESLQEYDCGGRFALPGLVEPQFYPMLVGIEAAREALANGTTSVVGWGPGHNSASPDELGNVPWRVYGVAESGLPTGLRFTPVSLTEGLSFADGQDLLTPLRHGRTLMLTDTGNALPLLDMLADIVARALDTRHICLGETESKVYRPFLAALAAGVPLLRAVQMAGLNAATHYGINHEIGSLSPGRWADIVLLAELDRFPPDRVYVGGTLVASAGTPRW</sequence>
<dbReference type="OrthoDB" id="3366604at2"/>
<evidence type="ECO:0000259" key="2">
    <source>
        <dbReference type="Pfam" id="PF01979"/>
    </source>
</evidence>
<evidence type="ECO:0000313" key="3">
    <source>
        <dbReference type="EMBL" id="TCO60728.1"/>
    </source>
</evidence>
<dbReference type="RefSeq" id="WP_132115927.1">
    <property type="nucleotide sequence ID" value="NZ_SLWS01000003.1"/>
</dbReference>
<feature type="domain" description="Amidohydrolase-related" evidence="2">
    <location>
        <begin position="208"/>
        <end position="275"/>
    </location>
</feature>
<keyword evidence="4" id="KW-1185">Reference proteome</keyword>